<dbReference type="AlphaFoldDB" id="A0A4U1J810"/>
<accession>A0A4U1J810</accession>
<sequence>MRGASTAGGMLVLRAVLGSYLGASFELRAVLGSYIEAALRPPRRPRLLHRRCPSSSATSSAPTSELPFELRDALGSYIGASFELRDVLGSYIEAALRAP</sequence>
<dbReference type="Proteomes" id="UP000309215">
    <property type="component" value="Unassembled WGS sequence"/>
</dbReference>
<dbReference type="EMBL" id="SSMQ01000028">
    <property type="protein sequence ID" value="TKD03508.1"/>
    <property type="molecule type" value="Genomic_DNA"/>
</dbReference>
<organism evidence="1 2">
    <name type="scientific">Polyangium fumosum</name>
    <dbReference type="NCBI Taxonomy" id="889272"/>
    <lineage>
        <taxon>Bacteria</taxon>
        <taxon>Pseudomonadati</taxon>
        <taxon>Myxococcota</taxon>
        <taxon>Polyangia</taxon>
        <taxon>Polyangiales</taxon>
        <taxon>Polyangiaceae</taxon>
        <taxon>Polyangium</taxon>
    </lineage>
</organism>
<protein>
    <submittedName>
        <fullName evidence="1">Uncharacterized protein</fullName>
    </submittedName>
</protein>
<name>A0A4U1J810_9BACT</name>
<proteinExistence type="predicted"/>
<reference evidence="1 2" key="1">
    <citation type="submission" date="2019-04" db="EMBL/GenBank/DDBJ databases">
        <authorList>
            <person name="Li Y."/>
            <person name="Wang J."/>
        </authorList>
    </citation>
    <scope>NUCLEOTIDE SEQUENCE [LARGE SCALE GENOMIC DNA]</scope>
    <source>
        <strain evidence="1 2">DSM 14668</strain>
    </source>
</reference>
<gene>
    <name evidence="1" type="ORF">E8A74_25235</name>
</gene>
<evidence type="ECO:0000313" key="1">
    <source>
        <dbReference type="EMBL" id="TKD03508.1"/>
    </source>
</evidence>
<comment type="caution">
    <text evidence="1">The sequence shown here is derived from an EMBL/GenBank/DDBJ whole genome shotgun (WGS) entry which is preliminary data.</text>
</comment>
<dbReference type="RefSeq" id="WP_136931628.1">
    <property type="nucleotide sequence ID" value="NZ_SSMQ01000028.1"/>
</dbReference>
<evidence type="ECO:0000313" key="2">
    <source>
        <dbReference type="Proteomes" id="UP000309215"/>
    </source>
</evidence>
<keyword evidence="2" id="KW-1185">Reference proteome</keyword>